<feature type="domain" description="ParB-like catalytic effector" evidence="1">
    <location>
        <begin position="16"/>
        <end position="160"/>
    </location>
</feature>
<dbReference type="InterPro" id="IPR057241">
    <property type="entry name" value="Parb-CE"/>
</dbReference>
<evidence type="ECO:0000313" key="2">
    <source>
        <dbReference type="EMBL" id="MFC7243034.1"/>
    </source>
</evidence>
<evidence type="ECO:0000313" key="3">
    <source>
        <dbReference type="Proteomes" id="UP001596392"/>
    </source>
</evidence>
<keyword evidence="3" id="KW-1185">Reference proteome</keyword>
<organism evidence="2 3">
    <name type="scientific">Catellatospora aurea</name>
    <dbReference type="NCBI Taxonomy" id="1337874"/>
    <lineage>
        <taxon>Bacteria</taxon>
        <taxon>Bacillati</taxon>
        <taxon>Actinomycetota</taxon>
        <taxon>Actinomycetes</taxon>
        <taxon>Micromonosporales</taxon>
        <taxon>Micromonosporaceae</taxon>
        <taxon>Catellatospora</taxon>
    </lineage>
</organism>
<gene>
    <name evidence="2" type="ORF">ACFQO7_11165</name>
</gene>
<dbReference type="EMBL" id="JBHTAC010000009">
    <property type="protein sequence ID" value="MFC7243034.1"/>
    <property type="molecule type" value="Genomic_DNA"/>
</dbReference>
<proteinExistence type="predicted"/>
<dbReference type="Proteomes" id="UP001596392">
    <property type="component" value="Unassembled WGS sequence"/>
</dbReference>
<evidence type="ECO:0000259" key="1">
    <source>
        <dbReference type="Pfam" id="PF24392"/>
    </source>
</evidence>
<protein>
    <recommendedName>
        <fullName evidence="1">ParB-like catalytic effector domain-containing protein</fullName>
    </recommendedName>
</protein>
<dbReference type="Pfam" id="PF24392">
    <property type="entry name" value="Parb-CE"/>
    <property type="match status" value="1"/>
</dbReference>
<accession>A0ABW2GXG5</accession>
<dbReference type="RefSeq" id="WP_376806286.1">
    <property type="nucleotide sequence ID" value="NZ_JBHTAC010000009.1"/>
</dbReference>
<name>A0ABW2GXG5_9ACTN</name>
<comment type="caution">
    <text evidence="2">The sequence shown here is derived from an EMBL/GenBank/DDBJ whole genome shotgun (WGS) entry which is preliminary data.</text>
</comment>
<sequence>MEIVSVEPIDRQQLLAALARTRLRGFDGVQPYKNAAMELLPAVETDTLTPSQNYVLKPGVDKILELREALLKTGLDMFALDGGAYVRTSDDPDEVIPVIPPVVEESFEPDGRVVRIINDGIHRVFAARSLGLRISIVYVEGVPPEYPYYAYALRDGWSQVTVMDELPDKHLRKEYRQPTGYRALYRDFNEVFPGVQKERKKSDPTHITE</sequence>
<reference evidence="3" key="1">
    <citation type="journal article" date="2019" name="Int. J. Syst. Evol. Microbiol.">
        <title>The Global Catalogue of Microorganisms (GCM) 10K type strain sequencing project: providing services to taxonomists for standard genome sequencing and annotation.</title>
        <authorList>
            <consortium name="The Broad Institute Genomics Platform"/>
            <consortium name="The Broad Institute Genome Sequencing Center for Infectious Disease"/>
            <person name="Wu L."/>
            <person name="Ma J."/>
        </authorList>
    </citation>
    <scope>NUCLEOTIDE SEQUENCE [LARGE SCALE GENOMIC DNA]</scope>
    <source>
        <strain evidence="3">CGMCC 1.9106</strain>
    </source>
</reference>